<dbReference type="Pfam" id="PF07963">
    <property type="entry name" value="N_methyl"/>
    <property type="match status" value="1"/>
</dbReference>
<dbReference type="Proteomes" id="UP000287766">
    <property type="component" value="Unassembled WGS sequence"/>
</dbReference>
<reference evidence="3" key="1">
    <citation type="journal article" date="2018" name="Front. Microbiol.">
        <title>Genome-Based Analysis Reveals the Taxonomy and Diversity of the Family Idiomarinaceae.</title>
        <authorList>
            <person name="Liu Y."/>
            <person name="Lai Q."/>
            <person name="Shao Z."/>
        </authorList>
    </citation>
    <scope>NUCLEOTIDE SEQUENCE [LARGE SCALE GENOMIC DNA]</scope>
    <source>
        <strain evidence="3">KYW314</strain>
    </source>
</reference>
<dbReference type="SUPFAM" id="SSF54523">
    <property type="entry name" value="Pili subunits"/>
    <property type="match status" value="1"/>
</dbReference>
<evidence type="ECO:0000256" key="1">
    <source>
        <dbReference type="SAM" id="Phobius"/>
    </source>
</evidence>
<feature type="transmembrane region" description="Helical" evidence="1">
    <location>
        <begin position="12"/>
        <end position="36"/>
    </location>
</feature>
<sequence>MAANPHRSNQGFTIIELVIVVVVIGILAVTAGPVFFGREGFDENFFQARLHSVLRLQQQRAMQNTTQCFGVRIEADRFGAVDDCAAVAIPNPLPSTGSGISTSEAASANVTIASSAVIVPYTLAFNALGCPIEAPGKCEDAVNHEFTITGVSSLKVCVGRQGYIDVGACP</sequence>
<dbReference type="InterPro" id="IPR012902">
    <property type="entry name" value="N_methyl_site"/>
</dbReference>
<accession>A0A7Z7EU63</accession>
<keyword evidence="1" id="KW-0472">Membrane</keyword>
<evidence type="ECO:0000313" key="3">
    <source>
        <dbReference type="Proteomes" id="UP000287766"/>
    </source>
</evidence>
<keyword evidence="1" id="KW-1133">Transmembrane helix</keyword>
<protein>
    <submittedName>
        <fullName evidence="2">Uncharacterized protein</fullName>
    </submittedName>
</protein>
<dbReference type="Gene3D" id="3.30.700.10">
    <property type="entry name" value="Glycoprotein, Type 4 Pilin"/>
    <property type="match status" value="1"/>
</dbReference>
<keyword evidence="1" id="KW-0812">Transmembrane</keyword>
<name>A0A7Z7EU63_9GAMM</name>
<dbReference type="EMBL" id="PIPR01000001">
    <property type="protein sequence ID" value="RUO41828.1"/>
    <property type="molecule type" value="Genomic_DNA"/>
</dbReference>
<evidence type="ECO:0000313" key="2">
    <source>
        <dbReference type="EMBL" id="RUO41828.1"/>
    </source>
</evidence>
<keyword evidence="3" id="KW-1185">Reference proteome</keyword>
<dbReference type="InterPro" id="IPR045584">
    <property type="entry name" value="Pilin-like"/>
</dbReference>
<gene>
    <name evidence="2" type="ORF">CWE22_06655</name>
</gene>
<organism evidence="2 3">
    <name type="scientific">Pseudidiomarina aestuarii</name>
    <dbReference type="NCBI Taxonomy" id="624146"/>
    <lineage>
        <taxon>Bacteria</taxon>
        <taxon>Pseudomonadati</taxon>
        <taxon>Pseudomonadota</taxon>
        <taxon>Gammaproteobacteria</taxon>
        <taxon>Alteromonadales</taxon>
        <taxon>Idiomarinaceae</taxon>
        <taxon>Pseudidiomarina</taxon>
    </lineage>
</organism>
<dbReference type="RefSeq" id="WP_169930558.1">
    <property type="nucleotide sequence ID" value="NZ_PIPR01000001.1"/>
</dbReference>
<dbReference type="NCBIfam" id="TIGR02532">
    <property type="entry name" value="IV_pilin_GFxxxE"/>
    <property type="match status" value="1"/>
</dbReference>
<comment type="caution">
    <text evidence="2">The sequence shown here is derived from an EMBL/GenBank/DDBJ whole genome shotgun (WGS) entry which is preliminary data.</text>
</comment>
<proteinExistence type="predicted"/>
<dbReference type="AlphaFoldDB" id="A0A7Z7EU63"/>